<protein>
    <recommendedName>
        <fullName evidence="3">Caspase domain-containing protein</fullName>
    </recommendedName>
</protein>
<gene>
    <name evidence="1" type="ORF">SAMN04488564_12236</name>
</gene>
<proteinExistence type="predicted"/>
<organism evidence="1 2">
    <name type="scientific">Lentzea waywayandensis</name>
    <dbReference type="NCBI Taxonomy" id="84724"/>
    <lineage>
        <taxon>Bacteria</taxon>
        <taxon>Bacillati</taxon>
        <taxon>Actinomycetota</taxon>
        <taxon>Actinomycetes</taxon>
        <taxon>Pseudonocardiales</taxon>
        <taxon>Pseudonocardiaceae</taxon>
        <taxon>Lentzea</taxon>
    </lineage>
</organism>
<evidence type="ECO:0008006" key="3">
    <source>
        <dbReference type="Google" id="ProtNLM"/>
    </source>
</evidence>
<dbReference type="OrthoDB" id="135768at2"/>
<evidence type="ECO:0000313" key="2">
    <source>
        <dbReference type="Proteomes" id="UP000198583"/>
    </source>
</evidence>
<accession>A0A1I6FJ61</accession>
<dbReference type="EMBL" id="FOYL01000022">
    <property type="protein sequence ID" value="SFR29847.1"/>
    <property type="molecule type" value="Genomic_DNA"/>
</dbReference>
<keyword evidence="2" id="KW-1185">Reference proteome</keyword>
<sequence length="139" mass="15198">MTIGIEWVNNYHSASSNLANNDDNARGIYGRLHGQCQVEYGDDLAWDQDFEEAEAGTPSAGSDQIYADDVDIVFFSGHGMRFGASFGVKTLDDGVARASNMRLGNKDLEWLVADGCEMLADDTGTVFSRWGRPTSRGLH</sequence>
<dbReference type="InterPro" id="IPR045926">
    <property type="entry name" value="DUF6345"/>
</dbReference>
<name>A0A1I6FJ61_9PSEU</name>
<dbReference type="Proteomes" id="UP000198583">
    <property type="component" value="Unassembled WGS sequence"/>
</dbReference>
<dbReference type="Pfam" id="PF19872">
    <property type="entry name" value="DUF6345"/>
    <property type="match status" value="1"/>
</dbReference>
<evidence type="ECO:0000313" key="1">
    <source>
        <dbReference type="EMBL" id="SFR29847.1"/>
    </source>
</evidence>
<dbReference type="AlphaFoldDB" id="A0A1I6FJ61"/>
<reference evidence="2" key="1">
    <citation type="submission" date="2016-10" db="EMBL/GenBank/DDBJ databases">
        <authorList>
            <person name="Varghese N."/>
            <person name="Submissions S."/>
        </authorList>
    </citation>
    <scope>NUCLEOTIDE SEQUENCE [LARGE SCALE GENOMIC DNA]</scope>
    <source>
        <strain evidence="2">DSM 44232</strain>
    </source>
</reference>